<dbReference type="EMBL" id="JAGEUA010000007">
    <property type="protein sequence ID" value="KAL0970144.1"/>
    <property type="molecule type" value="Genomic_DNA"/>
</dbReference>
<evidence type="ECO:0000313" key="1">
    <source>
        <dbReference type="EMBL" id="KAL0970144.1"/>
    </source>
</evidence>
<organism evidence="1 2">
    <name type="scientific">Umbra pygmaea</name>
    <name type="common">Eastern mudminnow</name>
    <dbReference type="NCBI Taxonomy" id="75934"/>
    <lineage>
        <taxon>Eukaryota</taxon>
        <taxon>Metazoa</taxon>
        <taxon>Chordata</taxon>
        <taxon>Craniata</taxon>
        <taxon>Vertebrata</taxon>
        <taxon>Euteleostomi</taxon>
        <taxon>Actinopterygii</taxon>
        <taxon>Neopterygii</taxon>
        <taxon>Teleostei</taxon>
        <taxon>Protacanthopterygii</taxon>
        <taxon>Esociformes</taxon>
        <taxon>Umbridae</taxon>
        <taxon>Umbra</taxon>
    </lineage>
</organism>
<protein>
    <recommendedName>
        <fullName evidence="3">Transposase</fullName>
    </recommendedName>
</protein>
<dbReference type="Proteomes" id="UP001557470">
    <property type="component" value="Unassembled WGS sequence"/>
</dbReference>
<proteinExistence type="predicted"/>
<dbReference type="PANTHER" id="PTHR31751">
    <property type="entry name" value="SI:CH211-108C17.2-RELATED-RELATED"/>
    <property type="match status" value="1"/>
</dbReference>
<evidence type="ECO:0008006" key="3">
    <source>
        <dbReference type="Google" id="ProtNLM"/>
    </source>
</evidence>
<dbReference type="AlphaFoldDB" id="A0ABD0WEP0"/>
<comment type="caution">
    <text evidence="1">The sequence shown here is derived from an EMBL/GenBank/DDBJ whole genome shotgun (WGS) entry which is preliminary data.</text>
</comment>
<keyword evidence="2" id="KW-1185">Reference proteome</keyword>
<sequence length="92" mass="10591">MMDVQKNEIAVIQLVQSNEVGGSLYMEKEGLLRTLDLLHQSGEKLDCIITDRHPQIQKLLRELKITHYYDAWHVAKGLSKKLEQLSKDKDCA</sequence>
<evidence type="ECO:0000313" key="2">
    <source>
        <dbReference type="Proteomes" id="UP001557470"/>
    </source>
</evidence>
<dbReference type="PANTHER" id="PTHR31751:SF44">
    <property type="entry name" value="SI:CH211-211K8.4-RELATED"/>
    <property type="match status" value="1"/>
</dbReference>
<accession>A0ABD0WEP0</accession>
<gene>
    <name evidence="1" type="ORF">UPYG_G00237750</name>
</gene>
<name>A0ABD0WEP0_UMBPY</name>
<reference evidence="1 2" key="1">
    <citation type="submission" date="2024-06" db="EMBL/GenBank/DDBJ databases">
        <authorList>
            <person name="Pan Q."/>
            <person name="Wen M."/>
            <person name="Jouanno E."/>
            <person name="Zahm M."/>
            <person name="Klopp C."/>
            <person name="Cabau C."/>
            <person name="Louis A."/>
            <person name="Berthelot C."/>
            <person name="Parey E."/>
            <person name="Roest Crollius H."/>
            <person name="Montfort J."/>
            <person name="Robinson-Rechavi M."/>
            <person name="Bouchez O."/>
            <person name="Lampietro C."/>
            <person name="Lopez Roques C."/>
            <person name="Donnadieu C."/>
            <person name="Postlethwait J."/>
            <person name="Bobe J."/>
            <person name="Verreycken H."/>
            <person name="Guiguen Y."/>
        </authorList>
    </citation>
    <scope>NUCLEOTIDE SEQUENCE [LARGE SCALE GENOMIC DNA]</scope>
    <source>
        <strain evidence="1">Up_M1</strain>
        <tissue evidence="1">Testis</tissue>
    </source>
</reference>